<protein>
    <submittedName>
        <fullName evidence="1">Uncharacterized protein</fullName>
    </submittedName>
</protein>
<comment type="caution">
    <text evidence="1">The sequence shown here is derived from an EMBL/GenBank/DDBJ whole genome shotgun (WGS) entry which is preliminary data.</text>
</comment>
<keyword evidence="2" id="KW-1185">Reference proteome</keyword>
<name>A0ACC2BUT4_DIPCM</name>
<gene>
    <name evidence="1" type="ORF">O6H91_13G053900</name>
</gene>
<accession>A0ACC2BUT4</accession>
<evidence type="ECO:0000313" key="1">
    <source>
        <dbReference type="EMBL" id="KAJ7533530.1"/>
    </source>
</evidence>
<proteinExistence type="predicted"/>
<evidence type="ECO:0000313" key="2">
    <source>
        <dbReference type="Proteomes" id="UP001162992"/>
    </source>
</evidence>
<organism evidence="1 2">
    <name type="scientific">Diphasiastrum complanatum</name>
    <name type="common">Issler's clubmoss</name>
    <name type="synonym">Lycopodium complanatum</name>
    <dbReference type="NCBI Taxonomy" id="34168"/>
    <lineage>
        <taxon>Eukaryota</taxon>
        <taxon>Viridiplantae</taxon>
        <taxon>Streptophyta</taxon>
        <taxon>Embryophyta</taxon>
        <taxon>Tracheophyta</taxon>
        <taxon>Lycopodiopsida</taxon>
        <taxon>Lycopodiales</taxon>
        <taxon>Lycopodiaceae</taxon>
        <taxon>Lycopodioideae</taxon>
        <taxon>Diphasiastrum</taxon>
    </lineage>
</organism>
<sequence>MAKVREHHMSGSAQFVSSSSVIARLSAELQIPAGNPVSSSDNNPDGYTYNYQFNAKMTIVILVIALAVLLLGIFAYYVLKCFRSPAILTRQPAVDRRLGQKNYEGIDRESIETFPVVAYSAASMAKNCTDCAVCLTDFQEKEKTRLLPKCNHAFHPKCIDMWLFSHSTCPLCRISLISESHTITIHSEPSQGSAR</sequence>
<dbReference type="Proteomes" id="UP001162992">
    <property type="component" value="Chromosome 13"/>
</dbReference>
<reference evidence="2" key="1">
    <citation type="journal article" date="2024" name="Proc. Natl. Acad. Sci. U.S.A.">
        <title>Extraordinary preservation of gene collinearity over three hundred million years revealed in homosporous lycophytes.</title>
        <authorList>
            <person name="Li C."/>
            <person name="Wickell D."/>
            <person name="Kuo L.Y."/>
            <person name="Chen X."/>
            <person name="Nie B."/>
            <person name="Liao X."/>
            <person name="Peng D."/>
            <person name="Ji J."/>
            <person name="Jenkins J."/>
            <person name="Williams M."/>
            <person name="Shu S."/>
            <person name="Plott C."/>
            <person name="Barry K."/>
            <person name="Rajasekar S."/>
            <person name="Grimwood J."/>
            <person name="Han X."/>
            <person name="Sun S."/>
            <person name="Hou Z."/>
            <person name="He W."/>
            <person name="Dai G."/>
            <person name="Sun C."/>
            <person name="Schmutz J."/>
            <person name="Leebens-Mack J.H."/>
            <person name="Li F.W."/>
            <person name="Wang L."/>
        </authorList>
    </citation>
    <scope>NUCLEOTIDE SEQUENCE [LARGE SCALE GENOMIC DNA]</scope>
    <source>
        <strain evidence="2">cv. PW_Plant_1</strain>
    </source>
</reference>
<dbReference type="EMBL" id="CM055104">
    <property type="protein sequence ID" value="KAJ7533530.1"/>
    <property type="molecule type" value="Genomic_DNA"/>
</dbReference>